<dbReference type="Gene3D" id="3.30.470.10">
    <property type="match status" value="1"/>
</dbReference>
<comment type="function">
    <text evidence="1">Acts on leucine, isoleucine and valine.</text>
</comment>
<comment type="pathway">
    <text evidence="3">Amino-acid biosynthesis; L-valine biosynthesis; L-valine from pyruvate: step 4/4.</text>
</comment>
<keyword evidence="8" id="KW-0028">Amino-acid biosynthesis</keyword>
<comment type="caution">
    <text evidence="12">The sequence shown here is derived from an EMBL/GenBank/DDBJ whole genome shotgun (WGS) entry which is preliminary data.</text>
</comment>
<evidence type="ECO:0000256" key="9">
    <source>
        <dbReference type="ARBA" id="ARBA00048212"/>
    </source>
</evidence>
<gene>
    <name evidence="12" type="ORF">QO011_004465</name>
</gene>
<dbReference type="Pfam" id="PF01063">
    <property type="entry name" value="Aminotran_4"/>
    <property type="match status" value="1"/>
</dbReference>
<evidence type="ECO:0000256" key="11">
    <source>
        <dbReference type="ARBA" id="ARBA00049229"/>
    </source>
</evidence>
<dbReference type="InterPro" id="IPR001544">
    <property type="entry name" value="Aminotrans_IV"/>
</dbReference>
<comment type="catalytic activity">
    <reaction evidence="9">
        <text>L-valine + 2-oxoglutarate = 3-methyl-2-oxobutanoate + L-glutamate</text>
        <dbReference type="Rhea" id="RHEA:24813"/>
        <dbReference type="ChEBI" id="CHEBI:11851"/>
        <dbReference type="ChEBI" id="CHEBI:16810"/>
        <dbReference type="ChEBI" id="CHEBI:29985"/>
        <dbReference type="ChEBI" id="CHEBI:57762"/>
        <dbReference type="EC" id="2.6.1.42"/>
    </reaction>
</comment>
<keyword evidence="12" id="KW-0808">Transferase</keyword>
<dbReference type="RefSeq" id="WP_307276593.1">
    <property type="nucleotide sequence ID" value="NZ_JAUSVX010000009.1"/>
</dbReference>
<dbReference type="PANTHER" id="PTHR42743:SF11">
    <property type="entry name" value="AMINODEOXYCHORISMATE LYASE"/>
    <property type="match status" value="1"/>
</dbReference>
<evidence type="ECO:0000313" key="12">
    <source>
        <dbReference type="EMBL" id="MDQ0471440.1"/>
    </source>
</evidence>
<evidence type="ECO:0000256" key="1">
    <source>
        <dbReference type="ARBA" id="ARBA00003109"/>
    </source>
</evidence>
<dbReference type="InterPro" id="IPR043132">
    <property type="entry name" value="BCAT-like_C"/>
</dbReference>
<evidence type="ECO:0000256" key="3">
    <source>
        <dbReference type="ARBA" id="ARBA00004931"/>
    </source>
</evidence>
<keyword evidence="12" id="KW-0032">Aminotransferase</keyword>
<evidence type="ECO:0000256" key="5">
    <source>
        <dbReference type="ARBA" id="ARBA00009320"/>
    </source>
</evidence>
<sequence>MSFLIHHMNEPAGDGGPRIGAMDRGLQLGDGVFDTLVARGGMPMAPERHRQRLLRAAEAIGLAVDRDGLEAAMAGVLAELAGRDAIIRTTLTRGQGARGLWPAEPPRPTILVTAQPWSPALAGQPARLVVASAPRNEHSPLSRLKSLAYLDNILAAREAAEAGADDALILNTAGRVAGTTIANLFALKGMRLLTPPTGEGCLDGIMRGLLLDGAGALGLAVEEAPLRPEDLFGADAVFATNSVRFLRPVIAIGERVLAQSPLARQILDHLLSITADP</sequence>
<dbReference type="PANTHER" id="PTHR42743">
    <property type="entry name" value="AMINO-ACID AMINOTRANSFERASE"/>
    <property type="match status" value="1"/>
</dbReference>
<dbReference type="InterPro" id="IPR043131">
    <property type="entry name" value="BCAT-like_N"/>
</dbReference>
<evidence type="ECO:0000256" key="6">
    <source>
        <dbReference type="ARBA" id="ARBA00013053"/>
    </source>
</evidence>
<dbReference type="Proteomes" id="UP001242480">
    <property type="component" value="Unassembled WGS sequence"/>
</dbReference>
<dbReference type="InterPro" id="IPR050571">
    <property type="entry name" value="Class-IV_PLP-Dep_Aminotrnsfr"/>
</dbReference>
<dbReference type="EC" id="2.6.1.42" evidence="6"/>
<name>A0ABU0JAZ7_9HYPH</name>
<keyword evidence="8" id="KW-0100">Branched-chain amino acid biosynthesis</keyword>
<keyword evidence="13" id="KW-1185">Reference proteome</keyword>
<organism evidence="12 13">
    <name type="scientific">Labrys wisconsinensis</name>
    <dbReference type="NCBI Taxonomy" id="425677"/>
    <lineage>
        <taxon>Bacteria</taxon>
        <taxon>Pseudomonadati</taxon>
        <taxon>Pseudomonadota</taxon>
        <taxon>Alphaproteobacteria</taxon>
        <taxon>Hyphomicrobiales</taxon>
        <taxon>Xanthobacteraceae</taxon>
        <taxon>Labrys</taxon>
    </lineage>
</organism>
<comment type="catalytic activity">
    <reaction evidence="11">
        <text>L-leucine + 2-oxoglutarate = 4-methyl-2-oxopentanoate + L-glutamate</text>
        <dbReference type="Rhea" id="RHEA:18321"/>
        <dbReference type="ChEBI" id="CHEBI:16810"/>
        <dbReference type="ChEBI" id="CHEBI:17865"/>
        <dbReference type="ChEBI" id="CHEBI:29985"/>
        <dbReference type="ChEBI" id="CHEBI:57427"/>
        <dbReference type="EC" id="2.6.1.42"/>
    </reaction>
</comment>
<accession>A0ABU0JAZ7</accession>
<evidence type="ECO:0000256" key="2">
    <source>
        <dbReference type="ARBA" id="ARBA00004824"/>
    </source>
</evidence>
<evidence type="ECO:0000313" key="13">
    <source>
        <dbReference type="Proteomes" id="UP001242480"/>
    </source>
</evidence>
<comment type="pathway">
    <text evidence="4">Amino-acid biosynthesis; L-leucine biosynthesis; L-leucine from 3-methyl-2-oxobutanoate: step 4/4.</text>
</comment>
<dbReference type="EMBL" id="JAUSVX010000009">
    <property type="protein sequence ID" value="MDQ0471440.1"/>
    <property type="molecule type" value="Genomic_DNA"/>
</dbReference>
<comment type="pathway">
    <text evidence="2">Amino-acid biosynthesis; L-isoleucine biosynthesis; L-isoleucine from 2-oxobutanoate: step 4/4.</text>
</comment>
<dbReference type="InterPro" id="IPR036038">
    <property type="entry name" value="Aminotransferase-like"/>
</dbReference>
<reference evidence="12 13" key="1">
    <citation type="submission" date="2023-07" db="EMBL/GenBank/DDBJ databases">
        <title>Genomic Encyclopedia of Type Strains, Phase IV (KMG-IV): sequencing the most valuable type-strain genomes for metagenomic binning, comparative biology and taxonomic classification.</title>
        <authorList>
            <person name="Goeker M."/>
        </authorList>
    </citation>
    <scope>NUCLEOTIDE SEQUENCE [LARGE SCALE GENOMIC DNA]</scope>
    <source>
        <strain evidence="12 13">DSM 19619</strain>
    </source>
</reference>
<dbReference type="Gene3D" id="3.20.10.10">
    <property type="entry name" value="D-amino Acid Aminotransferase, subunit A, domain 2"/>
    <property type="match status" value="1"/>
</dbReference>
<evidence type="ECO:0000256" key="4">
    <source>
        <dbReference type="ARBA" id="ARBA00005072"/>
    </source>
</evidence>
<evidence type="ECO:0000256" key="10">
    <source>
        <dbReference type="ARBA" id="ARBA00048798"/>
    </source>
</evidence>
<comment type="catalytic activity">
    <reaction evidence="10">
        <text>L-isoleucine + 2-oxoglutarate = (S)-3-methyl-2-oxopentanoate + L-glutamate</text>
        <dbReference type="Rhea" id="RHEA:24801"/>
        <dbReference type="ChEBI" id="CHEBI:16810"/>
        <dbReference type="ChEBI" id="CHEBI:29985"/>
        <dbReference type="ChEBI" id="CHEBI:35146"/>
        <dbReference type="ChEBI" id="CHEBI:58045"/>
        <dbReference type="EC" id="2.6.1.42"/>
    </reaction>
</comment>
<comment type="similarity">
    <text evidence="5">Belongs to the class-IV pyridoxal-phosphate-dependent aminotransferase family.</text>
</comment>
<evidence type="ECO:0000256" key="7">
    <source>
        <dbReference type="ARBA" id="ARBA00014472"/>
    </source>
</evidence>
<dbReference type="SUPFAM" id="SSF56752">
    <property type="entry name" value="D-aminoacid aminotransferase-like PLP-dependent enzymes"/>
    <property type="match status" value="1"/>
</dbReference>
<dbReference type="GO" id="GO:0004084">
    <property type="term" value="F:branched-chain-amino-acid transaminase activity"/>
    <property type="evidence" value="ECO:0007669"/>
    <property type="project" value="UniProtKB-EC"/>
</dbReference>
<protein>
    <recommendedName>
        <fullName evidence="7">Probable branched-chain-amino-acid aminotransferase</fullName>
        <ecNumber evidence="6">2.6.1.42</ecNumber>
    </recommendedName>
</protein>
<evidence type="ECO:0000256" key="8">
    <source>
        <dbReference type="ARBA" id="ARBA00023304"/>
    </source>
</evidence>
<proteinExistence type="inferred from homology"/>